<evidence type="ECO:0000256" key="2">
    <source>
        <dbReference type="ARBA" id="ARBA00023125"/>
    </source>
</evidence>
<dbReference type="Pfam" id="PF00440">
    <property type="entry name" value="TetR_N"/>
    <property type="match status" value="1"/>
</dbReference>
<dbReference type="Gene3D" id="1.10.357.10">
    <property type="entry name" value="Tetracycline Repressor, domain 2"/>
    <property type="match status" value="1"/>
</dbReference>
<dbReference type="EMBL" id="JADIVZ010000001">
    <property type="protein sequence ID" value="MBF4160786.1"/>
    <property type="molecule type" value="Genomic_DNA"/>
</dbReference>
<organism evidence="6 7">
    <name type="scientific">Nocardioides acrostichi</name>
    <dbReference type="NCBI Taxonomy" id="2784339"/>
    <lineage>
        <taxon>Bacteria</taxon>
        <taxon>Bacillati</taxon>
        <taxon>Actinomycetota</taxon>
        <taxon>Actinomycetes</taxon>
        <taxon>Propionibacteriales</taxon>
        <taxon>Nocardioidaceae</taxon>
        <taxon>Nocardioides</taxon>
    </lineage>
</organism>
<sequence>MSPVRRPPRSDARAHRSAIVEASQEVLRDVGPDFSMGQVAGAAGVSRTTVYRHFADREALLDALVVVMAQRHLPEVVAVLGRGTLEDSVDAFARSVLERAAQERALVRAAGPRLEALTRLAVIDEPMVALLARRRTRGEHRSALPERYLVSCVRALVVSAVLDERPVDPAATELATALRLLLGLPPHG</sequence>
<dbReference type="PANTHER" id="PTHR30055">
    <property type="entry name" value="HTH-TYPE TRANSCRIPTIONAL REGULATOR RUTR"/>
    <property type="match status" value="1"/>
</dbReference>
<evidence type="ECO:0000256" key="3">
    <source>
        <dbReference type="ARBA" id="ARBA00023163"/>
    </source>
</evidence>
<reference evidence="6" key="1">
    <citation type="submission" date="2020-11" db="EMBL/GenBank/DDBJ databases">
        <title>Nocardioides sp. CBS4Y-1, whole genome shotgun sequence.</title>
        <authorList>
            <person name="Tuo L."/>
        </authorList>
    </citation>
    <scope>NUCLEOTIDE SEQUENCE</scope>
    <source>
        <strain evidence="6">CBS4Y-1</strain>
    </source>
</reference>
<keyword evidence="7" id="KW-1185">Reference proteome</keyword>
<dbReference type="SUPFAM" id="SSF46689">
    <property type="entry name" value="Homeodomain-like"/>
    <property type="match status" value="1"/>
</dbReference>
<feature type="DNA-binding region" description="H-T-H motif" evidence="4">
    <location>
        <begin position="35"/>
        <end position="54"/>
    </location>
</feature>
<keyword evidence="2 4" id="KW-0238">DNA-binding</keyword>
<keyword evidence="1" id="KW-0805">Transcription regulation</keyword>
<comment type="caution">
    <text evidence="6">The sequence shown here is derived from an EMBL/GenBank/DDBJ whole genome shotgun (WGS) entry which is preliminary data.</text>
</comment>
<dbReference type="PROSITE" id="PS50977">
    <property type="entry name" value="HTH_TETR_2"/>
    <property type="match status" value="1"/>
</dbReference>
<proteinExistence type="predicted"/>
<evidence type="ECO:0000259" key="5">
    <source>
        <dbReference type="PROSITE" id="PS50977"/>
    </source>
</evidence>
<evidence type="ECO:0000313" key="7">
    <source>
        <dbReference type="Proteomes" id="UP000656804"/>
    </source>
</evidence>
<dbReference type="GO" id="GO:0003700">
    <property type="term" value="F:DNA-binding transcription factor activity"/>
    <property type="evidence" value="ECO:0007669"/>
    <property type="project" value="TreeGrafter"/>
</dbReference>
<evidence type="ECO:0000256" key="1">
    <source>
        <dbReference type="ARBA" id="ARBA00023015"/>
    </source>
</evidence>
<accession>A0A930UYW3</accession>
<keyword evidence="3" id="KW-0804">Transcription</keyword>
<evidence type="ECO:0000313" key="6">
    <source>
        <dbReference type="EMBL" id="MBF4160786.1"/>
    </source>
</evidence>
<gene>
    <name evidence="6" type="ORF">ISG29_03735</name>
</gene>
<dbReference type="InterPro" id="IPR050109">
    <property type="entry name" value="HTH-type_TetR-like_transc_reg"/>
</dbReference>
<dbReference type="GO" id="GO:0000976">
    <property type="term" value="F:transcription cis-regulatory region binding"/>
    <property type="evidence" value="ECO:0007669"/>
    <property type="project" value="TreeGrafter"/>
</dbReference>
<dbReference type="PANTHER" id="PTHR30055:SF234">
    <property type="entry name" value="HTH-TYPE TRANSCRIPTIONAL REGULATOR BETI"/>
    <property type="match status" value="1"/>
</dbReference>
<protein>
    <submittedName>
        <fullName evidence="6">TetR/AcrR family transcriptional regulator</fullName>
    </submittedName>
</protein>
<dbReference type="Proteomes" id="UP000656804">
    <property type="component" value="Unassembled WGS sequence"/>
</dbReference>
<dbReference type="InterPro" id="IPR009057">
    <property type="entry name" value="Homeodomain-like_sf"/>
</dbReference>
<dbReference type="RefSeq" id="WP_194501964.1">
    <property type="nucleotide sequence ID" value="NZ_JADIVZ010000001.1"/>
</dbReference>
<evidence type="ECO:0000256" key="4">
    <source>
        <dbReference type="PROSITE-ProRule" id="PRU00335"/>
    </source>
</evidence>
<dbReference type="InterPro" id="IPR001647">
    <property type="entry name" value="HTH_TetR"/>
</dbReference>
<dbReference type="PRINTS" id="PR00455">
    <property type="entry name" value="HTHTETR"/>
</dbReference>
<dbReference type="AlphaFoldDB" id="A0A930UYW3"/>
<feature type="domain" description="HTH tetR-type" evidence="5">
    <location>
        <begin position="13"/>
        <end position="72"/>
    </location>
</feature>
<name>A0A930UYW3_9ACTN</name>